<keyword evidence="1" id="KW-0472">Membrane</keyword>
<gene>
    <name evidence="2" type="ORF">SAMN02745243_03128</name>
</gene>
<feature type="transmembrane region" description="Helical" evidence="1">
    <location>
        <begin position="215"/>
        <end position="235"/>
    </location>
</feature>
<feature type="transmembrane region" description="Helical" evidence="1">
    <location>
        <begin position="78"/>
        <end position="98"/>
    </location>
</feature>
<protein>
    <submittedName>
        <fullName evidence="2">Membrane proteinase PrsW, cleaves anti-sigma factor RsiW, M82 family</fullName>
    </submittedName>
</protein>
<dbReference type="AlphaFoldDB" id="A0A1M6T4Y1"/>
<organism evidence="2 3">
    <name type="scientific">Hespellia stercorisuis DSM 15480</name>
    <dbReference type="NCBI Taxonomy" id="1121950"/>
    <lineage>
        <taxon>Bacteria</taxon>
        <taxon>Bacillati</taxon>
        <taxon>Bacillota</taxon>
        <taxon>Clostridia</taxon>
        <taxon>Lachnospirales</taxon>
        <taxon>Lachnospiraceae</taxon>
        <taxon>Hespellia</taxon>
    </lineage>
</organism>
<dbReference type="OrthoDB" id="5504276at2"/>
<dbReference type="Pfam" id="PF13367">
    <property type="entry name" value="PrsW-protease"/>
    <property type="match status" value="1"/>
</dbReference>
<keyword evidence="1" id="KW-0812">Transmembrane</keyword>
<accession>A0A1M6T4Y1</accession>
<dbReference type="GO" id="GO:0008233">
    <property type="term" value="F:peptidase activity"/>
    <property type="evidence" value="ECO:0007669"/>
    <property type="project" value="InterPro"/>
</dbReference>
<evidence type="ECO:0000313" key="3">
    <source>
        <dbReference type="Proteomes" id="UP000184301"/>
    </source>
</evidence>
<feature type="transmembrane region" description="Helical" evidence="1">
    <location>
        <begin position="6"/>
        <end position="23"/>
    </location>
</feature>
<evidence type="ECO:0000313" key="2">
    <source>
        <dbReference type="EMBL" id="SHK51970.1"/>
    </source>
</evidence>
<feature type="transmembrane region" description="Helical" evidence="1">
    <location>
        <begin position="35"/>
        <end position="58"/>
    </location>
</feature>
<sequence length="247" mass="28046">MKLFLACILSNFPGLILLILLIRQSRKEKTPVRSLILLIILGFLVMVPIVALQTVIGYANEIPFIRSHVLLSEILMTVIRLAFIEELCKFTVTAIITWKGKYFVSHLQGMMYPAIVGLSFGILESIAYMAFSIQQFPTRFWSIVLMRALLGAPAHGAYGLIIGIYYGRAKQAARQHDIASRRKNLFLALFIPTVIHGLYDWLVSSQIIRIGNTSIVTVIVLVMDVFIILYAYYALYKQWKQKTTTIE</sequence>
<feature type="transmembrane region" description="Helical" evidence="1">
    <location>
        <begin position="143"/>
        <end position="165"/>
    </location>
</feature>
<feature type="transmembrane region" description="Helical" evidence="1">
    <location>
        <begin position="110"/>
        <end position="131"/>
    </location>
</feature>
<feature type="transmembrane region" description="Helical" evidence="1">
    <location>
        <begin position="185"/>
        <end position="203"/>
    </location>
</feature>
<reference evidence="2 3" key="1">
    <citation type="submission" date="2016-11" db="EMBL/GenBank/DDBJ databases">
        <authorList>
            <person name="Jaros S."/>
            <person name="Januszkiewicz K."/>
            <person name="Wedrychowicz H."/>
        </authorList>
    </citation>
    <scope>NUCLEOTIDE SEQUENCE [LARGE SCALE GENOMIC DNA]</scope>
    <source>
        <strain evidence="2 3">DSM 15480</strain>
    </source>
</reference>
<name>A0A1M6T4Y1_9FIRM</name>
<keyword evidence="1" id="KW-1133">Transmembrane helix</keyword>
<evidence type="ECO:0000256" key="1">
    <source>
        <dbReference type="SAM" id="Phobius"/>
    </source>
</evidence>
<dbReference type="Proteomes" id="UP000184301">
    <property type="component" value="Unassembled WGS sequence"/>
</dbReference>
<dbReference type="EMBL" id="FQZY01000055">
    <property type="protein sequence ID" value="SHK51970.1"/>
    <property type="molecule type" value="Genomic_DNA"/>
</dbReference>
<proteinExistence type="predicted"/>
<dbReference type="InterPro" id="IPR026898">
    <property type="entry name" value="PrsW"/>
</dbReference>
<dbReference type="RefSeq" id="WP_073112140.1">
    <property type="nucleotide sequence ID" value="NZ_FQZY01000055.1"/>
</dbReference>
<dbReference type="PANTHER" id="PTHR36844">
    <property type="entry name" value="PROTEASE PRSW"/>
    <property type="match status" value="1"/>
</dbReference>
<dbReference type="PANTHER" id="PTHR36844:SF1">
    <property type="entry name" value="PROTEASE PRSW"/>
    <property type="match status" value="1"/>
</dbReference>
<keyword evidence="3" id="KW-1185">Reference proteome</keyword>